<dbReference type="PANTHER" id="PTHR31308:SF6">
    <property type="entry name" value="GLYCOSIDE HYDROLASE FAMILY 5 C-TERMINAL DOMAIN-CONTAINING PROTEIN"/>
    <property type="match status" value="1"/>
</dbReference>
<dbReference type="InParanoid" id="A0A4Q1BTL7"/>
<evidence type="ECO:0000256" key="1">
    <source>
        <dbReference type="ARBA" id="ARBA00005641"/>
    </source>
</evidence>
<dbReference type="InterPro" id="IPR052066">
    <property type="entry name" value="Glycosphingolipid_Hydrolases"/>
</dbReference>
<dbReference type="VEuPathDB" id="FungiDB:TREMEDRAFT_62822"/>
<evidence type="ECO:0000259" key="4">
    <source>
        <dbReference type="Pfam" id="PF00150"/>
    </source>
</evidence>
<accession>A0A4Q1BTL7</accession>
<name>A0A4Q1BTL7_TREME</name>
<dbReference type="Gene3D" id="3.20.20.80">
    <property type="entry name" value="Glycosidases"/>
    <property type="match status" value="1"/>
</dbReference>
<dbReference type="InterPro" id="IPR013780">
    <property type="entry name" value="Glyco_hydro_b"/>
</dbReference>
<keyword evidence="7" id="KW-1185">Reference proteome</keyword>
<reference evidence="6 7" key="1">
    <citation type="submission" date="2016-06" db="EMBL/GenBank/DDBJ databases">
        <title>Evolution of pathogenesis and genome organization in the Tremellales.</title>
        <authorList>
            <person name="Cuomo C."/>
            <person name="Litvintseva A."/>
            <person name="Heitman J."/>
            <person name="Chen Y."/>
            <person name="Sun S."/>
            <person name="Springer D."/>
            <person name="Dromer F."/>
            <person name="Young S."/>
            <person name="Zeng Q."/>
            <person name="Chapman S."/>
            <person name="Gujja S."/>
            <person name="Saif S."/>
            <person name="Birren B."/>
        </authorList>
    </citation>
    <scope>NUCLEOTIDE SEQUENCE [LARGE SCALE GENOMIC DNA]</scope>
    <source>
        <strain evidence="6 7">ATCC 28783</strain>
    </source>
</reference>
<evidence type="ECO:0000256" key="3">
    <source>
        <dbReference type="ARBA" id="ARBA00023295"/>
    </source>
</evidence>
<evidence type="ECO:0000313" key="6">
    <source>
        <dbReference type="EMBL" id="RXK41423.1"/>
    </source>
</evidence>
<feature type="domain" description="Glycoside hydrolase family 5 C-terminal" evidence="5">
    <location>
        <begin position="681"/>
        <end position="733"/>
    </location>
</feature>
<evidence type="ECO:0008006" key="8">
    <source>
        <dbReference type="Google" id="ProtNLM"/>
    </source>
</evidence>
<dbReference type="SUPFAM" id="SSF51445">
    <property type="entry name" value="(Trans)glycosidases"/>
    <property type="match status" value="2"/>
</dbReference>
<feature type="domain" description="Glycoside hydrolase family 5" evidence="4">
    <location>
        <begin position="86"/>
        <end position="146"/>
    </location>
</feature>
<dbReference type="GO" id="GO:1904462">
    <property type="term" value="P:ergosteryl 3-beta-D-glucoside catabolic process"/>
    <property type="evidence" value="ECO:0007669"/>
    <property type="project" value="TreeGrafter"/>
</dbReference>
<dbReference type="Pfam" id="PF18564">
    <property type="entry name" value="Glyco_hydro_5_C"/>
    <property type="match status" value="1"/>
</dbReference>
<dbReference type="OrthoDB" id="9971853at2759"/>
<proteinExistence type="inferred from homology"/>
<dbReference type="PANTHER" id="PTHR31308">
    <property type="match status" value="1"/>
</dbReference>
<comment type="similarity">
    <text evidence="1">Belongs to the glycosyl hydrolase 5 (cellulase A) family.</text>
</comment>
<dbReference type="EMBL" id="SDIL01000009">
    <property type="protein sequence ID" value="RXK41423.1"/>
    <property type="molecule type" value="Genomic_DNA"/>
</dbReference>
<dbReference type="InterPro" id="IPR001547">
    <property type="entry name" value="Glyco_hydro_5"/>
</dbReference>
<organism evidence="6 7">
    <name type="scientific">Tremella mesenterica</name>
    <name type="common">Jelly fungus</name>
    <dbReference type="NCBI Taxonomy" id="5217"/>
    <lineage>
        <taxon>Eukaryota</taxon>
        <taxon>Fungi</taxon>
        <taxon>Dikarya</taxon>
        <taxon>Basidiomycota</taxon>
        <taxon>Agaricomycotina</taxon>
        <taxon>Tremellomycetes</taxon>
        <taxon>Tremellales</taxon>
        <taxon>Tremellaceae</taxon>
        <taxon>Tremella</taxon>
    </lineage>
</organism>
<keyword evidence="3" id="KW-0326">Glycosidase</keyword>
<evidence type="ECO:0000313" key="7">
    <source>
        <dbReference type="Proteomes" id="UP000289152"/>
    </source>
</evidence>
<evidence type="ECO:0000259" key="5">
    <source>
        <dbReference type="Pfam" id="PF18564"/>
    </source>
</evidence>
<dbReference type="STRING" id="5217.A0A4Q1BTL7"/>
<keyword evidence="2" id="KW-0378">Hydrolase</keyword>
<dbReference type="InterPro" id="IPR041036">
    <property type="entry name" value="GH5_C"/>
</dbReference>
<evidence type="ECO:0000256" key="2">
    <source>
        <dbReference type="ARBA" id="ARBA00022801"/>
    </source>
</evidence>
<dbReference type="InterPro" id="IPR017853">
    <property type="entry name" value="GH"/>
</dbReference>
<protein>
    <recommendedName>
        <fullName evidence="8">Cytoplasmic protein</fullName>
    </recommendedName>
</protein>
<gene>
    <name evidence="6" type="ORF">M231_01329</name>
</gene>
<dbReference type="Proteomes" id="UP000289152">
    <property type="component" value="Unassembled WGS sequence"/>
</dbReference>
<comment type="caution">
    <text evidence="6">The sequence shown here is derived from an EMBL/GenBank/DDBJ whole genome shotgun (WGS) entry which is preliminary data.</text>
</comment>
<dbReference type="Gene3D" id="2.60.40.1180">
    <property type="entry name" value="Golgi alpha-mannosidase II"/>
    <property type="match status" value="1"/>
</dbReference>
<dbReference type="GO" id="GO:0050295">
    <property type="term" value="F:steryl-beta-glucosidase activity"/>
    <property type="evidence" value="ECO:0007669"/>
    <property type="project" value="TreeGrafter"/>
</dbReference>
<sequence length="877" mass="98725">MPQVPSHSPATGLPTPPHYIHTSSAFFQDTSGRSLLLRGVNLSSSSKTPHNQPSWSLENFWEDGEAGKAEYIGRPLNLEDGTADVHLARLRAWGFNMLRYVFTWEALEHEGPGKYDEDYMDYVVRVLRKCKEWGFRVFMDPHQDVWSRFSGGSGAPLWTIYACGIDPRHITPTYGALLHNEYPQPSQFPSMIWSTNYTRLVSQTIFTLFFAGRMFAPKCIIDGMNIQDYLQDHFIRACEKLAMKIAEAGDLYDSCVIGWDSMNEPGEGMICKGDLSVVPRDQQLKKGVTPSPFEGMKLGMGQAVEVDNWAFGPLGPYKVGKEVLDPEGTKLWLEPDEEESRGGGKWGWKRGESWQLGICVWALHGVWDPVSSTLLIPKYFDTPPKEPSRTLDFVEDFFRPHFIAYAANIRLHHREAILFIQAPVFHPPPHIPEEVLRGRACNSPHYYDGLTLMTKHFNFFNADALGLIRKKYWSVIQAVRVGEGNIRKSIQEQLGILKQDTKDVLGDYPTLIGEIGCPYDMDDKKSYGYTEGGKYAGDYSSQQRAWDCSLNATDGPNCLSYTLWTYCPDNSHEWGDQWNGEDLSIWSSDDIINPDILYSDEMKSKSQITLSPNNPSDSIPTLSYSTLTSKPQTIISSTSTSNLSHSSTFFDPIHTPTMIESGFFSSSLIIDGARAPAAFSRPYPMKTVGIPTKLEFDISSTRFTLNINVTKVDSIEGGFTEIYLPFIHYASSLSKQTLLSQNQIQIQNDDDKEEEGEEELIRSSSTSKLLDLDGISDPTLDDKQKLAIAEVGRNGLKLNVEVDISIGTYEIIGQTLYWKYPIPTLDSQDISIQVIRKGGAIKRNEIYGESLGDKEKSWKDVMRMIKDLKIDLFSVAP</sequence>
<dbReference type="GO" id="GO:0000272">
    <property type="term" value="P:polysaccharide catabolic process"/>
    <property type="evidence" value="ECO:0007669"/>
    <property type="project" value="InterPro"/>
</dbReference>
<dbReference type="Pfam" id="PF00150">
    <property type="entry name" value="Cellulase"/>
    <property type="match status" value="1"/>
</dbReference>
<dbReference type="AlphaFoldDB" id="A0A4Q1BTL7"/>